<keyword evidence="4 6" id="KW-0067">ATP-binding</keyword>
<dbReference type="SUPFAM" id="SSF52540">
    <property type="entry name" value="P-loop containing nucleoside triphosphate hydrolases"/>
    <property type="match status" value="1"/>
</dbReference>
<evidence type="ECO:0000256" key="4">
    <source>
        <dbReference type="ARBA" id="ARBA00022840"/>
    </source>
</evidence>
<evidence type="ECO:0000313" key="6">
    <source>
        <dbReference type="EMBL" id="WGW11487.1"/>
    </source>
</evidence>
<dbReference type="CDD" id="cd03257">
    <property type="entry name" value="ABC_NikE_OppD_transporters"/>
    <property type="match status" value="1"/>
</dbReference>
<evidence type="ECO:0000256" key="3">
    <source>
        <dbReference type="ARBA" id="ARBA00022741"/>
    </source>
</evidence>
<dbReference type="InterPro" id="IPR003593">
    <property type="entry name" value="AAA+_ATPase"/>
</dbReference>
<feature type="domain" description="ABC transporter" evidence="5">
    <location>
        <begin position="4"/>
        <end position="252"/>
    </location>
</feature>
<evidence type="ECO:0000313" key="7">
    <source>
        <dbReference type="Proteomes" id="UP001209083"/>
    </source>
</evidence>
<dbReference type="InterPro" id="IPR013563">
    <property type="entry name" value="Oligopep_ABC_C"/>
</dbReference>
<dbReference type="EMBL" id="CP090958">
    <property type="protein sequence ID" value="WGW11487.1"/>
    <property type="molecule type" value="Genomic_DNA"/>
</dbReference>
<dbReference type="InterPro" id="IPR017871">
    <property type="entry name" value="ABC_transporter-like_CS"/>
</dbReference>
<dbReference type="PANTHER" id="PTHR43776">
    <property type="entry name" value="TRANSPORT ATP-BINDING PROTEIN"/>
    <property type="match status" value="1"/>
</dbReference>
<dbReference type="RefSeq" id="WP_349638277.1">
    <property type="nucleotide sequence ID" value="NZ_CP090958.1"/>
</dbReference>
<dbReference type="InterPro" id="IPR050319">
    <property type="entry name" value="ABC_transp_ATP-bind"/>
</dbReference>
<evidence type="ECO:0000259" key="5">
    <source>
        <dbReference type="PROSITE" id="PS50893"/>
    </source>
</evidence>
<dbReference type="InterPro" id="IPR027417">
    <property type="entry name" value="P-loop_NTPase"/>
</dbReference>
<dbReference type="InterPro" id="IPR003439">
    <property type="entry name" value="ABC_transporter-like_ATP-bd"/>
</dbReference>
<keyword evidence="7" id="KW-1185">Reference proteome</keyword>
<dbReference type="GO" id="GO:0005524">
    <property type="term" value="F:ATP binding"/>
    <property type="evidence" value="ECO:0007669"/>
    <property type="project" value="UniProtKB-KW"/>
</dbReference>
<keyword evidence="3" id="KW-0547">Nucleotide-binding</keyword>
<protein>
    <submittedName>
        <fullName evidence="6">ATP-binding cassette domain-containing protein</fullName>
    </submittedName>
</protein>
<dbReference type="PROSITE" id="PS50893">
    <property type="entry name" value="ABC_TRANSPORTER_2"/>
    <property type="match status" value="1"/>
</dbReference>
<keyword evidence="2" id="KW-0813">Transport</keyword>
<evidence type="ECO:0000256" key="2">
    <source>
        <dbReference type="ARBA" id="ARBA00022448"/>
    </source>
</evidence>
<dbReference type="SMART" id="SM00382">
    <property type="entry name" value="AAA"/>
    <property type="match status" value="1"/>
</dbReference>
<sequence length="276" mass="29871">MSEIVISGLSKSFSTGSGRRKQQLRAVNDVSLAVPQGSCTALVGESGSGKTTVARIIVGLESADAGSVSIGGNPIGTRPTRSERRRRAKLVQMVFQDPQGSLNRRLPARVAVDEVLRAHFSLSAAERKALCAQLFEQVGLTPVHLSALPSELSGGQRQRVAIARALAAEPSVLVLDEAVAALDVSVQAKVLDLLSELQQQKRLTYLFITHDLAVVRQLADSVAVMRRGRIVEAGRTDDVLDRPEHPYTQLLKDSVPRRGWKPETGRMLTLNKELDS</sequence>
<organism evidence="6 7">
    <name type="scientific">Saxibacter everestensis</name>
    <dbReference type="NCBI Taxonomy" id="2909229"/>
    <lineage>
        <taxon>Bacteria</taxon>
        <taxon>Bacillati</taxon>
        <taxon>Actinomycetota</taxon>
        <taxon>Actinomycetes</taxon>
        <taxon>Micrococcales</taxon>
        <taxon>Brevibacteriaceae</taxon>
        <taxon>Saxibacter</taxon>
    </lineage>
</organism>
<reference evidence="6 7" key="1">
    <citation type="submission" date="2023-05" db="EMBL/GenBank/DDBJ databases">
        <title>Lithophilousrod everest ZFBP1038 complete genpme.</title>
        <authorList>
            <person name="Tian M."/>
        </authorList>
    </citation>
    <scope>NUCLEOTIDE SEQUENCE [LARGE SCALE GENOMIC DNA]</scope>
    <source>
        <strain evidence="6 7">ZFBP1038</strain>
    </source>
</reference>
<comment type="similarity">
    <text evidence="1">Belongs to the ABC transporter superfamily.</text>
</comment>
<dbReference type="PANTHER" id="PTHR43776:SF7">
    <property type="entry name" value="D,D-DIPEPTIDE TRANSPORT ATP-BINDING PROTEIN DDPF-RELATED"/>
    <property type="match status" value="1"/>
</dbReference>
<name>A0ABY8QRB2_9MICO</name>
<dbReference type="Pfam" id="PF00005">
    <property type="entry name" value="ABC_tran"/>
    <property type="match status" value="1"/>
</dbReference>
<dbReference type="PROSITE" id="PS00211">
    <property type="entry name" value="ABC_TRANSPORTER_1"/>
    <property type="match status" value="1"/>
</dbReference>
<dbReference type="Gene3D" id="3.40.50.300">
    <property type="entry name" value="P-loop containing nucleotide triphosphate hydrolases"/>
    <property type="match status" value="1"/>
</dbReference>
<gene>
    <name evidence="6" type="ORF">LWF01_15540</name>
</gene>
<dbReference type="Proteomes" id="UP001209083">
    <property type="component" value="Chromosome"/>
</dbReference>
<dbReference type="Pfam" id="PF08352">
    <property type="entry name" value="oligo_HPY"/>
    <property type="match status" value="1"/>
</dbReference>
<accession>A0ABY8QRB2</accession>
<proteinExistence type="inferred from homology"/>
<evidence type="ECO:0000256" key="1">
    <source>
        <dbReference type="ARBA" id="ARBA00005417"/>
    </source>
</evidence>